<reference evidence="4" key="1">
    <citation type="submission" date="2014-12" db="EMBL/GenBank/DDBJ databases">
        <title>Insight into the proteome of Arion vulgaris.</title>
        <authorList>
            <person name="Aradska J."/>
            <person name="Bulat T."/>
            <person name="Smidak R."/>
            <person name="Sarate P."/>
            <person name="Gangsoo J."/>
            <person name="Sialana F."/>
            <person name="Bilban M."/>
            <person name="Lubec G."/>
        </authorList>
    </citation>
    <scope>NUCLEOTIDE SEQUENCE</scope>
    <source>
        <tissue evidence="4">Skin</tissue>
    </source>
</reference>
<dbReference type="SUPFAM" id="SSF46565">
    <property type="entry name" value="Chaperone J-domain"/>
    <property type="match status" value="1"/>
</dbReference>
<feature type="domain" description="J" evidence="3">
    <location>
        <begin position="1"/>
        <end position="61"/>
    </location>
</feature>
<dbReference type="Gene3D" id="1.10.287.110">
    <property type="entry name" value="DnaJ domain"/>
    <property type="match status" value="1"/>
</dbReference>
<dbReference type="PANTHER" id="PTHR44500:SF1">
    <property type="entry name" value="DNAJ HOMOLOG SUBFAMILY C MEMBER 12"/>
    <property type="match status" value="1"/>
</dbReference>
<gene>
    <name evidence="4" type="primary">ORF20249</name>
</gene>
<evidence type="ECO:0000313" key="4">
    <source>
        <dbReference type="EMBL" id="CEK53424.1"/>
    </source>
</evidence>
<dbReference type="InterPro" id="IPR036869">
    <property type="entry name" value="J_dom_sf"/>
</dbReference>
<dbReference type="InterPro" id="IPR029827">
    <property type="entry name" value="JDP1-like"/>
</dbReference>
<keyword evidence="1" id="KW-0143">Chaperone</keyword>
<dbReference type="PROSITE" id="PS50076">
    <property type="entry name" value="DNAJ_2"/>
    <property type="match status" value="1"/>
</dbReference>
<accession>A0A0B6YB88</accession>
<sequence length="166" mass="19236">LGCNENSSTEQITAEYKSRVISCHPDKQQNDESAHEKFSKLSQAKDTLLDPEKRKEYDKWRSSGLAIPFETWRSLAHVKTSMHWGYCKEQVAIDQQGKSESHQQLRSVSPSLSVVGQSKNVQELQEKLKFTLRETSPRTNNSNSEVKEWKYDTSNPLLQKFRNYEI</sequence>
<dbReference type="EMBL" id="HACG01006559">
    <property type="protein sequence ID" value="CEK53424.1"/>
    <property type="molecule type" value="Transcribed_RNA"/>
</dbReference>
<evidence type="ECO:0000256" key="2">
    <source>
        <dbReference type="SAM" id="MobiDB-lite"/>
    </source>
</evidence>
<protein>
    <recommendedName>
        <fullName evidence="3">J domain-containing protein</fullName>
    </recommendedName>
</protein>
<dbReference type="AlphaFoldDB" id="A0A0B6YB88"/>
<dbReference type="CDD" id="cd06257">
    <property type="entry name" value="DnaJ"/>
    <property type="match status" value="1"/>
</dbReference>
<dbReference type="GO" id="GO:0005737">
    <property type="term" value="C:cytoplasm"/>
    <property type="evidence" value="ECO:0007669"/>
    <property type="project" value="TreeGrafter"/>
</dbReference>
<dbReference type="InterPro" id="IPR001623">
    <property type="entry name" value="DnaJ_domain"/>
</dbReference>
<feature type="compositionally biased region" description="Basic and acidic residues" evidence="2">
    <location>
        <begin position="24"/>
        <end position="39"/>
    </location>
</feature>
<dbReference type="PANTHER" id="PTHR44500">
    <property type="entry name" value="DNAJ HOMOLOG SUBFAMILY C MEMBER 12"/>
    <property type="match status" value="1"/>
</dbReference>
<feature type="region of interest" description="Disordered" evidence="2">
    <location>
        <begin position="20"/>
        <end position="47"/>
    </location>
</feature>
<evidence type="ECO:0000259" key="3">
    <source>
        <dbReference type="PROSITE" id="PS50076"/>
    </source>
</evidence>
<feature type="non-terminal residue" evidence="4">
    <location>
        <position position="1"/>
    </location>
</feature>
<dbReference type="PRINTS" id="PR00625">
    <property type="entry name" value="JDOMAIN"/>
</dbReference>
<proteinExistence type="predicted"/>
<name>A0A0B6YB88_9EUPU</name>
<evidence type="ECO:0000256" key="1">
    <source>
        <dbReference type="ARBA" id="ARBA00023186"/>
    </source>
</evidence>
<organism evidence="4">
    <name type="scientific">Arion vulgaris</name>
    <dbReference type="NCBI Taxonomy" id="1028688"/>
    <lineage>
        <taxon>Eukaryota</taxon>
        <taxon>Metazoa</taxon>
        <taxon>Spiralia</taxon>
        <taxon>Lophotrochozoa</taxon>
        <taxon>Mollusca</taxon>
        <taxon>Gastropoda</taxon>
        <taxon>Heterobranchia</taxon>
        <taxon>Euthyneura</taxon>
        <taxon>Panpulmonata</taxon>
        <taxon>Eupulmonata</taxon>
        <taxon>Stylommatophora</taxon>
        <taxon>Helicina</taxon>
        <taxon>Arionoidea</taxon>
        <taxon>Arionidae</taxon>
        <taxon>Arion</taxon>
    </lineage>
</organism>
<dbReference type="Pfam" id="PF00226">
    <property type="entry name" value="DnaJ"/>
    <property type="match status" value="1"/>
</dbReference>
<dbReference type="SMART" id="SM00271">
    <property type="entry name" value="DnaJ"/>
    <property type="match status" value="1"/>
</dbReference>